<accession>A0ABR4J0R5</accession>
<feature type="compositionally biased region" description="Gly residues" evidence="6">
    <location>
        <begin position="369"/>
        <end position="380"/>
    </location>
</feature>
<dbReference type="PANTHER" id="PTHR33048">
    <property type="entry name" value="PTH11-LIKE INTEGRAL MEMBRANE PROTEIN (AFU_ORTHOLOGUE AFUA_5G11245)"/>
    <property type="match status" value="1"/>
</dbReference>
<dbReference type="Proteomes" id="UP001610446">
    <property type="component" value="Unassembled WGS sequence"/>
</dbReference>
<feature type="domain" description="Rhodopsin" evidence="8">
    <location>
        <begin position="35"/>
        <end position="275"/>
    </location>
</feature>
<evidence type="ECO:0000313" key="10">
    <source>
        <dbReference type="Proteomes" id="UP001610446"/>
    </source>
</evidence>
<feature type="region of interest" description="Disordered" evidence="6">
    <location>
        <begin position="330"/>
        <end position="380"/>
    </location>
</feature>
<feature type="transmembrane region" description="Helical" evidence="7">
    <location>
        <begin position="51"/>
        <end position="73"/>
    </location>
</feature>
<dbReference type="InterPro" id="IPR052337">
    <property type="entry name" value="SAT4-like"/>
</dbReference>
<keyword evidence="4 7" id="KW-0472">Membrane</keyword>
<evidence type="ECO:0000259" key="8">
    <source>
        <dbReference type="Pfam" id="PF20684"/>
    </source>
</evidence>
<feature type="transmembrane region" description="Helical" evidence="7">
    <location>
        <begin position="134"/>
        <end position="161"/>
    </location>
</feature>
<feature type="transmembrane region" description="Helical" evidence="7">
    <location>
        <begin position="17"/>
        <end position="39"/>
    </location>
</feature>
<feature type="transmembrane region" description="Helical" evidence="7">
    <location>
        <begin position="98"/>
        <end position="122"/>
    </location>
</feature>
<comment type="caution">
    <text evidence="9">The sequence shown here is derived from an EMBL/GenBank/DDBJ whole genome shotgun (WGS) entry which is preliminary data.</text>
</comment>
<reference evidence="9 10" key="1">
    <citation type="submission" date="2024-07" db="EMBL/GenBank/DDBJ databases">
        <title>Section-level genome sequencing and comparative genomics of Aspergillus sections Usti and Cavernicolus.</title>
        <authorList>
            <consortium name="Lawrence Berkeley National Laboratory"/>
            <person name="Nybo J.L."/>
            <person name="Vesth T.C."/>
            <person name="Theobald S."/>
            <person name="Frisvad J.C."/>
            <person name="Larsen T.O."/>
            <person name="Kjaerboelling I."/>
            <person name="Rothschild-Mancinelli K."/>
            <person name="Lyhne E.K."/>
            <person name="Kogle M.E."/>
            <person name="Barry K."/>
            <person name="Clum A."/>
            <person name="Na H."/>
            <person name="Ledsgaard L."/>
            <person name="Lin J."/>
            <person name="Lipzen A."/>
            <person name="Kuo A."/>
            <person name="Riley R."/>
            <person name="Mondo S."/>
            <person name="Labutti K."/>
            <person name="Haridas S."/>
            <person name="Pangalinan J."/>
            <person name="Salamov A.A."/>
            <person name="Simmons B.A."/>
            <person name="Magnuson J.K."/>
            <person name="Chen J."/>
            <person name="Drula E."/>
            <person name="Henrissat B."/>
            <person name="Wiebenga A."/>
            <person name="Lubbers R.J."/>
            <person name="Gomes A.C."/>
            <person name="Makela M.R."/>
            <person name="Stajich J."/>
            <person name="Grigoriev I.V."/>
            <person name="Mortensen U.H."/>
            <person name="De Vries R.P."/>
            <person name="Baker S.E."/>
            <person name="Andersen M.R."/>
        </authorList>
    </citation>
    <scope>NUCLEOTIDE SEQUENCE [LARGE SCALE GENOMIC DNA]</scope>
    <source>
        <strain evidence="9 10">CBS 123904</strain>
    </source>
</reference>
<keyword evidence="3 7" id="KW-1133">Transmembrane helix</keyword>
<name>A0ABR4J0R5_9EURO</name>
<evidence type="ECO:0000256" key="7">
    <source>
        <dbReference type="SAM" id="Phobius"/>
    </source>
</evidence>
<organism evidence="9 10">
    <name type="scientific">Aspergillus pseudoustus</name>
    <dbReference type="NCBI Taxonomy" id="1810923"/>
    <lineage>
        <taxon>Eukaryota</taxon>
        <taxon>Fungi</taxon>
        <taxon>Dikarya</taxon>
        <taxon>Ascomycota</taxon>
        <taxon>Pezizomycotina</taxon>
        <taxon>Eurotiomycetes</taxon>
        <taxon>Eurotiomycetidae</taxon>
        <taxon>Eurotiales</taxon>
        <taxon>Aspergillaceae</taxon>
        <taxon>Aspergillus</taxon>
        <taxon>Aspergillus subgen. Nidulantes</taxon>
    </lineage>
</organism>
<evidence type="ECO:0000256" key="1">
    <source>
        <dbReference type="ARBA" id="ARBA00004141"/>
    </source>
</evidence>
<comment type="similarity">
    <text evidence="5">Belongs to the SAT4 family.</text>
</comment>
<dbReference type="InterPro" id="IPR049326">
    <property type="entry name" value="Rhodopsin_dom_fungi"/>
</dbReference>
<evidence type="ECO:0000256" key="4">
    <source>
        <dbReference type="ARBA" id="ARBA00023136"/>
    </source>
</evidence>
<protein>
    <recommendedName>
        <fullName evidence="8">Rhodopsin domain-containing protein</fullName>
    </recommendedName>
</protein>
<keyword evidence="10" id="KW-1185">Reference proteome</keyword>
<sequence length="410" mass="44540">MASEFPHGGLSTQLGRAAFIVTVISMVLVTVSLALRLWAKFIRRRRFMTHDYIYFAAYVMSVGYSAQFLYGIYPNVIGMHLEDAIRLYPDRVTRALKIIAASTFIWSFATTLVKLSLLSLYLQLFKSQLVFRILAYMVATFSAMLALSGILLGILFCQPFAYNWDRTIEGGHCGDSPKFQLSTAIVNMILDFFVVILPMPVLWSLKMSRKRKVMLSGIFSLGLCICAMNLTRLIIVVNQNRADVTHEIARIGLFSVLEVNVGMICAALPTCGPLFFTDSGRSSGGAFGGDGSGSSSGKMNSFMRRKVAGLVGDRSGSSLGKEPRVGVFSGGTGLSTLDESRYEHEGEDEHADLERGGEGEEDAVPLRDVGGGARVGGGDSELGLVRQSERVGSTTGNGNAINIRTDIYVA</sequence>
<gene>
    <name evidence="9" type="ORF">BJY01DRAFT_259797</name>
</gene>
<evidence type="ECO:0000256" key="3">
    <source>
        <dbReference type="ARBA" id="ARBA00022989"/>
    </source>
</evidence>
<feature type="transmembrane region" description="Helical" evidence="7">
    <location>
        <begin position="215"/>
        <end position="235"/>
    </location>
</feature>
<dbReference type="EMBL" id="JBFXLU010000237">
    <property type="protein sequence ID" value="KAL2833635.1"/>
    <property type="molecule type" value="Genomic_DNA"/>
</dbReference>
<evidence type="ECO:0000256" key="2">
    <source>
        <dbReference type="ARBA" id="ARBA00022692"/>
    </source>
</evidence>
<dbReference type="Pfam" id="PF20684">
    <property type="entry name" value="Fung_rhodopsin"/>
    <property type="match status" value="1"/>
</dbReference>
<evidence type="ECO:0000256" key="6">
    <source>
        <dbReference type="SAM" id="MobiDB-lite"/>
    </source>
</evidence>
<dbReference type="PANTHER" id="PTHR33048:SF57">
    <property type="entry name" value="INTEGRAL MEMBRANE PROTEIN-RELATED"/>
    <property type="match status" value="1"/>
</dbReference>
<proteinExistence type="inferred from homology"/>
<comment type="subcellular location">
    <subcellularLocation>
        <location evidence="1">Membrane</location>
        <topology evidence="1">Multi-pass membrane protein</topology>
    </subcellularLocation>
</comment>
<evidence type="ECO:0000313" key="9">
    <source>
        <dbReference type="EMBL" id="KAL2833635.1"/>
    </source>
</evidence>
<keyword evidence="2 7" id="KW-0812">Transmembrane</keyword>
<evidence type="ECO:0000256" key="5">
    <source>
        <dbReference type="ARBA" id="ARBA00038359"/>
    </source>
</evidence>
<feature type="transmembrane region" description="Helical" evidence="7">
    <location>
        <begin position="181"/>
        <end position="203"/>
    </location>
</feature>